<feature type="non-terminal residue" evidence="6">
    <location>
        <position position="536"/>
    </location>
</feature>
<dbReference type="Gene3D" id="3.90.1170.50">
    <property type="entry name" value="Aldehyde oxidase/xanthine dehydrogenase, a/b hammerhead"/>
    <property type="match status" value="1"/>
</dbReference>
<dbReference type="PANTHER" id="PTHR11908:SF132">
    <property type="entry name" value="ALDEHYDE OXIDASE 1-RELATED"/>
    <property type="match status" value="1"/>
</dbReference>
<comment type="caution">
    <text evidence="6">The sequence shown here is derived from an EMBL/GenBank/DDBJ whole genome shotgun (WGS) entry which is preliminary data.</text>
</comment>
<proteinExistence type="predicted"/>
<evidence type="ECO:0000313" key="7">
    <source>
        <dbReference type="Proteomes" id="UP000092086"/>
    </source>
</evidence>
<evidence type="ECO:0000259" key="5">
    <source>
        <dbReference type="SMART" id="SM01008"/>
    </source>
</evidence>
<dbReference type="InterPro" id="IPR000674">
    <property type="entry name" value="Ald_Oxase/Xan_DH_a/b"/>
</dbReference>
<keyword evidence="2" id="KW-0560">Oxidoreductase</keyword>
<dbReference type="Gene3D" id="3.30.365.10">
    <property type="entry name" value="Aldehyde oxidase/xanthine dehydrogenase, molybdopterin binding domain"/>
    <property type="match status" value="4"/>
</dbReference>
<evidence type="ECO:0000256" key="4">
    <source>
        <dbReference type="SAM" id="MobiDB-lite"/>
    </source>
</evidence>
<dbReference type="InterPro" id="IPR037165">
    <property type="entry name" value="AldOxase/xan_DH_Mopterin-bd_sf"/>
</dbReference>
<evidence type="ECO:0000256" key="2">
    <source>
        <dbReference type="ARBA" id="ARBA00023002"/>
    </source>
</evidence>
<gene>
    <name evidence="6" type="ORF">A5672_01525</name>
</gene>
<dbReference type="InterPro" id="IPR016208">
    <property type="entry name" value="Ald_Oxase/xanthine_DH-like"/>
</dbReference>
<dbReference type="PANTHER" id="PTHR11908">
    <property type="entry name" value="XANTHINE DEHYDROGENASE"/>
    <property type="match status" value="1"/>
</dbReference>
<evidence type="ECO:0000256" key="3">
    <source>
        <dbReference type="ARBA" id="ARBA00053029"/>
    </source>
</evidence>
<feature type="domain" description="Aldehyde oxidase/xanthine dehydrogenase a/b hammerhead" evidence="5">
    <location>
        <begin position="37"/>
        <end position="146"/>
    </location>
</feature>
<dbReference type="SUPFAM" id="SSF54665">
    <property type="entry name" value="CO dehydrogenase molybdoprotein N-domain-like"/>
    <property type="match status" value="1"/>
</dbReference>
<dbReference type="InterPro" id="IPR008274">
    <property type="entry name" value="AldOxase/xan_DH_MoCoBD1"/>
</dbReference>
<dbReference type="Proteomes" id="UP000092086">
    <property type="component" value="Unassembled WGS sequence"/>
</dbReference>
<dbReference type="AlphaFoldDB" id="A0ABD6NZ91"/>
<reference evidence="6 7" key="1">
    <citation type="submission" date="2016-06" db="EMBL/GenBank/DDBJ databases">
        <authorList>
            <person name="Sutton G."/>
            <person name="Brinkac L."/>
            <person name="Sanka R."/>
            <person name="Adams M."/>
            <person name="Lau E."/>
            <person name="Sam S."/>
            <person name="Sreng N."/>
            <person name="Him V."/>
            <person name="Kerleguer A."/>
            <person name="Cheng S."/>
        </authorList>
    </citation>
    <scope>NUCLEOTIDE SEQUENCE [LARGE SCALE GENOMIC DNA]</scope>
    <source>
        <strain evidence="6 7">E2978</strain>
    </source>
</reference>
<name>A0ABD6NZ91_9MYCO</name>
<evidence type="ECO:0000313" key="6">
    <source>
        <dbReference type="EMBL" id="OBG31832.1"/>
    </source>
</evidence>
<dbReference type="GO" id="GO:0016491">
    <property type="term" value="F:oxidoreductase activity"/>
    <property type="evidence" value="ECO:0007669"/>
    <property type="project" value="UniProtKB-KW"/>
</dbReference>
<comment type="cofactor">
    <cofactor evidence="3">
        <name>Mo-molybdopterin cytosine dinucleotide</name>
        <dbReference type="ChEBI" id="CHEBI:71308"/>
    </cofactor>
</comment>
<dbReference type="Pfam" id="PF20256">
    <property type="entry name" value="MoCoBD_2"/>
    <property type="match status" value="1"/>
</dbReference>
<dbReference type="FunFam" id="3.30.365.10:FF:000001">
    <property type="entry name" value="Xanthine dehydrogenase oxidase"/>
    <property type="match status" value="1"/>
</dbReference>
<dbReference type="InterPro" id="IPR046867">
    <property type="entry name" value="AldOxase/xan_DH_MoCoBD2"/>
</dbReference>
<feature type="region of interest" description="Disordered" evidence="4">
    <location>
        <begin position="1"/>
        <end position="27"/>
    </location>
</feature>
<organism evidence="6 7">
    <name type="scientific">Mycobacterium alsense</name>
    <dbReference type="NCBI Taxonomy" id="324058"/>
    <lineage>
        <taxon>Bacteria</taxon>
        <taxon>Bacillati</taxon>
        <taxon>Actinomycetota</taxon>
        <taxon>Actinomycetes</taxon>
        <taxon>Mycobacteriales</taxon>
        <taxon>Mycobacteriaceae</taxon>
        <taxon>Mycobacterium</taxon>
    </lineage>
</organism>
<dbReference type="Pfam" id="PF02738">
    <property type="entry name" value="MoCoBD_1"/>
    <property type="match status" value="1"/>
</dbReference>
<dbReference type="SMART" id="SM01008">
    <property type="entry name" value="Ald_Xan_dh_C"/>
    <property type="match status" value="1"/>
</dbReference>
<dbReference type="EMBL" id="LZIT01000268">
    <property type="protein sequence ID" value="OBG31832.1"/>
    <property type="molecule type" value="Genomic_DNA"/>
</dbReference>
<protein>
    <submittedName>
        <fullName evidence="6">Carbon monoxide dehydrogenase</fullName>
    </submittedName>
</protein>
<dbReference type="FunFam" id="3.90.1170.50:FF:000006">
    <property type="entry name" value="Carbon monoxide dehydrogenase large chain"/>
    <property type="match status" value="1"/>
</dbReference>
<dbReference type="Pfam" id="PF01315">
    <property type="entry name" value="Ald_Xan_dh_C"/>
    <property type="match status" value="1"/>
</dbReference>
<dbReference type="SUPFAM" id="SSF56003">
    <property type="entry name" value="Molybdenum cofactor-binding domain"/>
    <property type="match status" value="1"/>
</dbReference>
<sequence length="536" mass="58499">MTTIESRPPSPEDTADNDQKPCGHGRMLRKEDPRFIRGRGTYVDDVALPGMLHLAILRSPYAHARIARIDVTAALAHPKVKAVVTGADLAEKGLAWMPTLSNDVQAVLATDKVRFQGQEVAFVVAEDRYSARDALELIDVDYDPLDPVVDVRKALDPSAPVIRDDLDGKTDNHIFDWETGDAAATEAVFAKADVVVKQEMVYPRVHPAPMETCGAVADLDPVTGKLTLWTTSQAPHAHRTLYALVAGLPEHKIRVISPDIGGGFGNKVPIYPGYVCAIVGSLLLGKPVKWMEDRSENLTSTSFARDYIMVGEIAATSDGKILAVRTNVLADHGAFNGQAAPVKYPAGFFGVFTGSYDLEAAYCHQTAVYTNKAPGGVAYACSFRITEAVYLVERLVDCLAFELKMDPAELRLRNLLRPEQFPYQSKTGWTYDSGDYEATMRKAMEMIGYDALRAEQQERRERGELMGIGMSFFTEAVGAGPRKDMDILGLGMADGCELRVHPTGKAVVRLSVQTQGQGHETTFAQIVAEELGIPPD</sequence>
<keyword evidence="1" id="KW-0500">Molybdenum</keyword>
<dbReference type="InterPro" id="IPR036856">
    <property type="entry name" value="Ald_Oxase/Xan_DH_a/b_sf"/>
</dbReference>
<evidence type="ECO:0000256" key="1">
    <source>
        <dbReference type="ARBA" id="ARBA00022505"/>
    </source>
</evidence>
<dbReference type="RefSeq" id="WP_068213096.1">
    <property type="nucleotide sequence ID" value="NZ_LZIT01000268.1"/>
</dbReference>
<accession>A0ABD6NZ91</accession>